<name>A0A7J0H0S7_9ERIC</name>
<dbReference type="Gene3D" id="1.10.10.60">
    <property type="entry name" value="Homeodomain-like"/>
    <property type="match status" value="1"/>
</dbReference>
<evidence type="ECO:0000256" key="5">
    <source>
        <dbReference type="ARBA" id="ARBA00023155"/>
    </source>
</evidence>
<evidence type="ECO:0000256" key="7">
    <source>
        <dbReference type="ARBA" id="ARBA00023242"/>
    </source>
</evidence>
<dbReference type="Proteomes" id="UP000585474">
    <property type="component" value="Unassembled WGS sequence"/>
</dbReference>
<keyword evidence="3" id="KW-0805">Transcription regulation</keyword>
<feature type="DNA-binding region" description="Homeobox" evidence="8">
    <location>
        <begin position="455"/>
        <end position="517"/>
    </location>
</feature>
<evidence type="ECO:0000256" key="3">
    <source>
        <dbReference type="ARBA" id="ARBA00023015"/>
    </source>
</evidence>
<evidence type="ECO:0000313" key="11">
    <source>
        <dbReference type="Proteomes" id="UP000585474"/>
    </source>
</evidence>
<dbReference type="PANTHER" id="PTHR11850">
    <property type="entry name" value="HOMEOBOX PROTEIN TRANSCRIPTION FACTORS"/>
    <property type="match status" value="1"/>
</dbReference>
<keyword evidence="5 8" id="KW-0371">Homeobox</keyword>
<dbReference type="InterPro" id="IPR009057">
    <property type="entry name" value="Homeodomain-like_sf"/>
</dbReference>
<dbReference type="InterPro" id="IPR050224">
    <property type="entry name" value="TALE_homeobox"/>
</dbReference>
<evidence type="ECO:0000256" key="2">
    <source>
        <dbReference type="ARBA" id="ARBA00006454"/>
    </source>
</evidence>
<dbReference type="PROSITE" id="PS50071">
    <property type="entry name" value="HOMEOBOX_2"/>
    <property type="match status" value="1"/>
</dbReference>
<dbReference type="SMART" id="SM00574">
    <property type="entry name" value="POX"/>
    <property type="match status" value="1"/>
</dbReference>
<gene>
    <name evidence="10" type="ORF">Acr_25g0010850</name>
</gene>
<sequence>MTENFSLDVPMNVGSRNGMFSHMTAVSPTESNALQQSNQEQILVEFPALSMLEGEHVNNLYTCFNISNHVDVLNSDASVPMNAPFERNTISDPSCPISNIQVPISAASLATLLTARSHHHDDLKGLGTSMSNDYYDSLNSAFVTYLNCGYEGILGGATNSKWDSNNFQSFPLEGNINPSLWVSSENSNMSLNKPSGSSKFRNELSLSLASCQPSFINGERVQCSGISCSGVTCLALNDKQLGPETSCNSKNLSPTFGSRGPVQIPQFESGSTFFHAIQEILAEMTSYSLDNQVQMNYPANGIVDGAKVSFCTSRQAEKGYAVVDSDDFPNRDARFEAQMDVVIQRQEVEAKKKKLLGLLQLVDDQYNQRVDEIHTVISAFHAVTELDPHTHTRFALQTIASLYKNLRERISTQVLRTDEYLNGGDTTREEDRSFETSFIRKQWALQQLQSKDHQLWRPQRGLPERSVSVLRAWMFQNFLHPYPKDVEKQLLAVRSGLTRSQVSNWFINARVRLWKPMIEEMYMEMNRRKDRRNDD</sequence>
<keyword evidence="6" id="KW-0804">Transcription</keyword>
<comment type="similarity">
    <text evidence="2">Belongs to the TALE/BELL homeobox family.</text>
</comment>
<dbReference type="Pfam" id="PF05920">
    <property type="entry name" value="Homeobox_KN"/>
    <property type="match status" value="1"/>
</dbReference>
<comment type="subcellular location">
    <subcellularLocation>
        <location evidence="1 8">Nucleus</location>
    </subcellularLocation>
</comment>
<dbReference type="InterPro" id="IPR006563">
    <property type="entry name" value="POX_dom"/>
</dbReference>
<evidence type="ECO:0000256" key="6">
    <source>
        <dbReference type="ARBA" id="ARBA00023163"/>
    </source>
</evidence>
<dbReference type="Pfam" id="PF07526">
    <property type="entry name" value="POX"/>
    <property type="match status" value="1"/>
</dbReference>
<evidence type="ECO:0000259" key="9">
    <source>
        <dbReference type="PROSITE" id="PS50071"/>
    </source>
</evidence>
<organism evidence="10 11">
    <name type="scientific">Actinidia rufa</name>
    <dbReference type="NCBI Taxonomy" id="165716"/>
    <lineage>
        <taxon>Eukaryota</taxon>
        <taxon>Viridiplantae</taxon>
        <taxon>Streptophyta</taxon>
        <taxon>Embryophyta</taxon>
        <taxon>Tracheophyta</taxon>
        <taxon>Spermatophyta</taxon>
        <taxon>Magnoliopsida</taxon>
        <taxon>eudicotyledons</taxon>
        <taxon>Gunneridae</taxon>
        <taxon>Pentapetalae</taxon>
        <taxon>asterids</taxon>
        <taxon>Ericales</taxon>
        <taxon>Actinidiaceae</taxon>
        <taxon>Actinidia</taxon>
    </lineage>
</organism>
<dbReference type="GO" id="GO:0003677">
    <property type="term" value="F:DNA binding"/>
    <property type="evidence" value="ECO:0007669"/>
    <property type="project" value="UniProtKB-UniRule"/>
</dbReference>
<dbReference type="OrthoDB" id="10056939at2759"/>
<keyword evidence="7 8" id="KW-0539">Nucleus</keyword>
<dbReference type="SUPFAM" id="SSF46689">
    <property type="entry name" value="Homeodomain-like"/>
    <property type="match status" value="1"/>
</dbReference>
<dbReference type="SMART" id="SM00389">
    <property type="entry name" value="HOX"/>
    <property type="match status" value="1"/>
</dbReference>
<feature type="domain" description="Homeobox" evidence="9">
    <location>
        <begin position="453"/>
        <end position="516"/>
    </location>
</feature>
<dbReference type="GO" id="GO:0006355">
    <property type="term" value="P:regulation of DNA-templated transcription"/>
    <property type="evidence" value="ECO:0007669"/>
    <property type="project" value="InterPro"/>
</dbReference>
<evidence type="ECO:0000313" key="10">
    <source>
        <dbReference type="EMBL" id="GFZ16676.1"/>
    </source>
</evidence>
<keyword evidence="11" id="KW-1185">Reference proteome</keyword>
<keyword evidence="4 8" id="KW-0238">DNA-binding</keyword>
<dbReference type="InterPro" id="IPR008422">
    <property type="entry name" value="KN_HD"/>
</dbReference>
<accession>A0A7J0H0S7</accession>
<dbReference type="InterPro" id="IPR001356">
    <property type="entry name" value="HD"/>
</dbReference>
<dbReference type="AlphaFoldDB" id="A0A7J0H0S7"/>
<evidence type="ECO:0000256" key="4">
    <source>
        <dbReference type="ARBA" id="ARBA00023125"/>
    </source>
</evidence>
<dbReference type="CDD" id="cd00086">
    <property type="entry name" value="homeodomain"/>
    <property type="match status" value="1"/>
</dbReference>
<reference evidence="10 11" key="1">
    <citation type="submission" date="2019-07" db="EMBL/GenBank/DDBJ databases">
        <title>De Novo Assembly of kiwifruit Actinidia rufa.</title>
        <authorList>
            <person name="Sugita-Konishi S."/>
            <person name="Sato K."/>
            <person name="Mori E."/>
            <person name="Abe Y."/>
            <person name="Kisaki G."/>
            <person name="Hamano K."/>
            <person name="Suezawa K."/>
            <person name="Otani M."/>
            <person name="Fukuda T."/>
            <person name="Manabe T."/>
            <person name="Gomi K."/>
            <person name="Tabuchi M."/>
            <person name="Akimitsu K."/>
            <person name="Kataoka I."/>
        </authorList>
    </citation>
    <scope>NUCLEOTIDE SEQUENCE [LARGE SCALE GENOMIC DNA]</scope>
    <source>
        <strain evidence="11">cv. Fuchu</strain>
    </source>
</reference>
<evidence type="ECO:0000256" key="8">
    <source>
        <dbReference type="PROSITE-ProRule" id="PRU00108"/>
    </source>
</evidence>
<dbReference type="EMBL" id="BJWL01000025">
    <property type="protein sequence ID" value="GFZ16676.1"/>
    <property type="molecule type" value="Genomic_DNA"/>
</dbReference>
<protein>
    <submittedName>
        <fullName evidence="10">Homeobox protein ATH1</fullName>
    </submittedName>
</protein>
<dbReference type="GO" id="GO:0005634">
    <property type="term" value="C:nucleus"/>
    <property type="evidence" value="ECO:0007669"/>
    <property type="project" value="UniProtKB-SubCell"/>
</dbReference>
<comment type="caution">
    <text evidence="10">The sequence shown here is derived from an EMBL/GenBank/DDBJ whole genome shotgun (WGS) entry which is preliminary data.</text>
</comment>
<evidence type="ECO:0000256" key="1">
    <source>
        <dbReference type="ARBA" id="ARBA00004123"/>
    </source>
</evidence>
<proteinExistence type="inferred from homology"/>